<accession>A0A7W7HWH2</accession>
<sequence>MVALMGLVTGLVGILAGRPVRTPALIAGFLLTAVGLVAGRLLSPA</sequence>
<keyword evidence="3" id="KW-1185">Reference proteome</keyword>
<dbReference type="RefSeq" id="WP_184992728.1">
    <property type="nucleotide sequence ID" value="NZ_BOMK01000002.1"/>
</dbReference>
<feature type="transmembrane region" description="Helical" evidence="1">
    <location>
        <begin position="26"/>
        <end position="43"/>
    </location>
</feature>
<gene>
    <name evidence="2" type="ORF">BJ971_002522</name>
</gene>
<comment type="caution">
    <text evidence="2">The sequence shown here is derived from an EMBL/GenBank/DDBJ whole genome shotgun (WGS) entry which is preliminary data.</text>
</comment>
<dbReference type="EMBL" id="JACHNH010000001">
    <property type="protein sequence ID" value="MBB4761966.1"/>
    <property type="molecule type" value="Genomic_DNA"/>
</dbReference>
<protein>
    <submittedName>
        <fullName evidence="2">Uncharacterized protein</fullName>
    </submittedName>
</protein>
<keyword evidence="1" id="KW-1133">Transmembrane helix</keyword>
<organism evidence="2 3">
    <name type="scientific">Actinoplanes digitatis</name>
    <dbReference type="NCBI Taxonomy" id="1868"/>
    <lineage>
        <taxon>Bacteria</taxon>
        <taxon>Bacillati</taxon>
        <taxon>Actinomycetota</taxon>
        <taxon>Actinomycetes</taxon>
        <taxon>Micromonosporales</taxon>
        <taxon>Micromonosporaceae</taxon>
        <taxon>Actinoplanes</taxon>
    </lineage>
</organism>
<dbReference type="AlphaFoldDB" id="A0A7W7HWH2"/>
<name>A0A7W7HWH2_9ACTN</name>
<keyword evidence="1" id="KW-0812">Transmembrane</keyword>
<reference evidence="2 3" key="1">
    <citation type="submission" date="2020-08" db="EMBL/GenBank/DDBJ databases">
        <title>Sequencing the genomes of 1000 actinobacteria strains.</title>
        <authorList>
            <person name="Klenk H.-P."/>
        </authorList>
    </citation>
    <scope>NUCLEOTIDE SEQUENCE [LARGE SCALE GENOMIC DNA]</scope>
    <source>
        <strain evidence="2 3">DSM 43149</strain>
    </source>
</reference>
<evidence type="ECO:0000313" key="3">
    <source>
        <dbReference type="Proteomes" id="UP000578112"/>
    </source>
</evidence>
<evidence type="ECO:0000313" key="2">
    <source>
        <dbReference type="EMBL" id="MBB4761966.1"/>
    </source>
</evidence>
<proteinExistence type="predicted"/>
<keyword evidence="1" id="KW-0472">Membrane</keyword>
<evidence type="ECO:0000256" key="1">
    <source>
        <dbReference type="SAM" id="Phobius"/>
    </source>
</evidence>
<dbReference type="Proteomes" id="UP000578112">
    <property type="component" value="Unassembled WGS sequence"/>
</dbReference>